<dbReference type="Gene3D" id="3.30.300.130">
    <property type="entry name" value="Fe-S cluster assembly (FSCA)"/>
    <property type="match status" value="1"/>
</dbReference>
<evidence type="ECO:0000313" key="2">
    <source>
        <dbReference type="EMBL" id="RBP53633.1"/>
    </source>
</evidence>
<dbReference type="AlphaFoldDB" id="A0A395JQJ5"/>
<evidence type="ECO:0000259" key="1">
    <source>
        <dbReference type="Pfam" id="PF01883"/>
    </source>
</evidence>
<dbReference type="PANTHER" id="PTHR42831:SF1">
    <property type="entry name" value="FE-S PROTEIN MATURATION AUXILIARY FACTOR YITW"/>
    <property type="match status" value="1"/>
</dbReference>
<reference evidence="2 3" key="1">
    <citation type="submission" date="2018-06" db="EMBL/GenBank/DDBJ databases">
        <title>Genomic Encyclopedia of Type Strains, Phase IV (KMG-IV): sequencing the most valuable type-strain genomes for metagenomic binning, comparative biology and taxonomic classification.</title>
        <authorList>
            <person name="Goeker M."/>
        </authorList>
    </citation>
    <scope>NUCLEOTIDE SEQUENCE [LARGE SCALE GENOMIC DNA]</scope>
    <source>
        <strain evidence="2 3">DSM 24032</strain>
    </source>
</reference>
<comment type="caution">
    <text evidence="2">The sequence shown here is derived from an EMBL/GenBank/DDBJ whole genome shotgun (WGS) entry which is preliminary data.</text>
</comment>
<proteinExistence type="predicted"/>
<organism evidence="2 3">
    <name type="scientific">Arenicella xantha</name>
    <dbReference type="NCBI Taxonomy" id="644221"/>
    <lineage>
        <taxon>Bacteria</taxon>
        <taxon>Pseudomonadati</taxon>
        <taxon>Pseudomonadota</taxon>
        <taxon>Gammaproteobacteria</taxon>
        <taxon>Arenicellales</taxon>
        <taxon>Arenicellaceae</taxon>
        <taxon>Arenicella</taxon>
    </lineage>
</organism>
<protein>
    <submittedName>
        <fullName evidence="2">FeS assembly SUF system protein</fullName>
    </submittedName>
</protein>
<dbReference type="Pfam" id="PF01883">
    <property type="entry name" value="FeS_assembly_P"/>
    <property type="match status" value="1"/>
</dbReference>
<sequence length="130" mass="14266">MNDTLTPYIVLPEGKTEADAAKRSAEPRTPEELGPDIIEALRTVYDPEIPVNIYDLGLIYNFEVDEDFFVDVSMTLTAPGCPVAETFPGIVENAVKSVVGVSDARVELTFDPPWTMANMSEEAKLELGMI</sequence>
<accession>A0A395JQJ5</accession>
<dbReference type="InterPro" id="IPR034904">
    <property type="entry name" value="FSCA_dom_sf"/>
</dbReference>
<evidence type="ECO:0000313" key="3">
    <source>
        <dbReference type="Proteomes" id="UP000253083"/>
    </source>
</evidence>
<dbReference type="PANTHER" id="PTHR42831">
    <property type="entry name" value="FE-S PROTEIN MATURATION AUXILIARY FACTOR YITW"/>
    <property type="match status" value="1"/>
</dbReference>
<dbReference type="OrthoDB" id="9805360at2"/>
<dbReference type="SUPFAM" id="SSF117916">
    <property type="entry name" value="Fe-S cluster assembly (FSCA) domain-like"/>
    <property type="match status" value="1"/>
</dbReference>
<keyword evidence="3" id="KW-1185">Reference proteome</keyword>
<dbReference type="InterPro" id="IPR014291">
    <property type="entry name" value="SUF_FeS_clus_asmbl-assoc"/>
</dbReference>
<dbReference type="NCBIfam" id="TIGR02945">
    <property type="entry name" value="SUF_assoc"/>
    <property type="match status" value="1"/>
</dbReference>
<dbReference type="InterPro" id="IPR052339">
    <property type="entry name" value="Fe-S_Maturation_MIP18"/>
</dbReference>
<dbReference type="InParanoid" id="A0A395JQJ5"/>
<dbReference type="RefSeq" id="WP_113953185.1">
    <property type="nucleotide sequence ID" value="NZ_QNRT01000001.1"/>
</dbReference>
<name>A0A395JQJ5_9GAMM</name>
<dbReference type="EMBL" id="QNRT01000001">
    <property type="protein sequence ID" value="RBP53633.1"/>
    <property type="molecule type" value="Genomic_DNA"/>
</dbReference>
<gene>
    <name evidence="2" type="ORF">DFR28_1011020</name>
</gene>
<feature type="domain" description="MIP18 family-like" evidence="1">
    <location>
        <begin position="36"/>
        <end position="107"/>
    </location>
</feature>
<dbReference type="Proteomes" id="UP000253083">
    <property type="component" value="Unassembled WGS sequence"/>
</dbReference>
<dbReference type="InterPro" id="IPR002744">
    <property type="entry name" value="MIP18-like"/>
</dbReference>